<evidence type="ECO:0000313" key="1">
    <source>
        <dbReference type="EMBL" id="MXU85343.1"/>
    </source>
</evidence>
<protein>
    <submittedName>
        <fullName evidence="1">Uncharacterized protein</fullName>
    </submittedName>
</protein>
<organism evidence="1">
    <name type="scientific">Ixodes ricinus</name>
    <name type="common">Common tick</name>
    <name type="synonym">Acarus ricinus</name>
    <dbReference type="NCBI Taxonomy" id="34613"/>
    <lineage>
        <taxon>Eukaryota</taxon>
        <taxon>Metazoa</taxon>
        <taxon>Ecdysozoa</taxon>
        <taxon>Arthropoda</taxon>
        <taxon>Chelicerata</taxon>
        <taxon>Arachnida</taxon>
        <taxon>Acari</taxon>
        <taxon>Parasitiformes</taxon>
        <taxon>Ixodida</taxon>
        <taxon>Ixodoidea</taxon>
        <taxon>Ixodidae</taxon>
        <taxon>Ixodinae</taxon>
        <taxon>Ixodes</taxon>
    </lineage>
</organism>
<dbReference type="EMBL" id="GIFC01003260">
    <property type="protein sequence ID" value="MXU85343.1"/>
    <property type="molecule type" value="Transcribed_RNA"/>
</dbReference>
<sequence>MIFSLRMCSYSFLLFIRIIRHSRTHSLWYLKPLELFRFEAARHAITCSCCLGERSLTLASNADASTSEFFTLILFISTLSFISLC</sequence>
<proteinExistence type="predicted"/>
<accession>A0A6B0UFB5</accession>
<dbReference type="AlphaFoldDB" id="A0A6B0UFB5"/>
<reference evidence="1" key="1">
    <citation type="submission" date="2019-12" db="EMBL/GenBank/DDBJ databases">
        <title>An insight into the sialome of adult female Ixodes ricinus ticks feeding for 6 days.</title>
        <authorList>
            <person name="Perner J."/>
            <person name="Ribeiro J.M.C."/>
        </authorList>
    </citation>
    <scope>NUCLEOTIDE SEQUENCE</scope>
    <source>
        <strain evidence="1">Semi-engorged</strain>
        <tissue evidence="1">Salivary glands</tissue>
    </source>
</reference>
<name>A0A6B0UFB5_IXORI</name>